<dbReference type="AlphaFoldDB" id="A0A382EDW5"/>
<organism evidence="1">
    <name type="scientific">marine metagenome</name>
    <dbReference type="NCBI Taxonomy" id="408172"/>
    <lineage>
        <taxon>unclassified sequences</taxon>
        <taxon>metagenomes</taxon>
        <taxon>ecological metagenomes</taxon>
    </lineage>
</organism>
<name>A0A382EDW5_9ZZZZ</name>
<evidence type="ECO:0008006" key="2">
    <source>
        <dbReference type="Google" id="ProtNLM"/>
    </source>
</evidence>
<gene>
    <name evidence="1" type="ORF">METZ01_LOCUS200997</name>
</gene>
<proteinExistence type="predicted"/>
<dbReference type="EMBL" id="UINC01043716">
    <property type="protein sequence ID" value="SVB48143.1"/>
    <property type="molecule type" value="Genomic_DNA"/>
</dbReference>
<reference evidence="1" key="1">
    <citation type="submission" date="2018-05" db="EMBL/GenBank/DDBJ databases">
        <authorList>
            <person name="Lanie J.A."/>
            <person name="Ng W.-L."/>
            <person name="Kazmierczak K.M."/>
            <person name="Andrzejewski T.M."/>
            <person name="Davidsen T.M."/>
            <person name="Wayne K.J."/>
            <person name="Tettelin H."/>
            <person name="Glass J.I."/>
            <person name="Rusch D."/>
            <person name="Podicherti R."/>
            <person name="Tsui H.-C.T."/>
            <person name="Winkler M.E."/>
        </authorList>
    </citation>
    <scope>NUCLEOTIDE SEQUENCE</scope>
</reference>
<evidence type="ECO:0000313" key="1">
    <source>
        <dbReference type="EMBL" id="SVB48143.1"/>
    </source>
</evidence>
<protein>
    <recommendedName>
        <fullName evidence="2">Winged helix DNA-binding domain-containing protein</fullName>
    </recommendedName>
</protein>
<accession>A0A382EDW5</accession>
<sequence length="118" mass="13708">MKRRTELEIVSKVLRHFQTLDIEMQIPTMLTFLELAMWDDSKAPSVTELGKKIGTKTTTTAGSRNIMAWSDTNRSRKKGYDMMEAKENPEYRVEKLVYMKPNGYAFADQLIDLLKKEN</sequence>